<keyword evidence="3" id="KW-1185">Reference proteome</keyword>
<dbReference type="InterPro" id="IPR046240">
    <property type="entry name" value="DUF6273"/>
</dbReference>
<evidence type="ECO:0000313" key="2">
    <source>
        <dbReference type="EMBL" id="ANZ45580.1"/>
    </source>
</evidence>
<dbReference type="STRING" id="1197717.BED41_11165"/>
<dbReference type="Gene3D" id="2.60.40.1080">
    <property type="match status" value="2"/>
</dbReference>
<dbReference type="Pfam" id="PF02368">
    <property type="entry name" value="Big_2"/>
    <property type="match status" value="1"/>
</dbReference>
<proteinExistence type="predicted"/>
<name>A0A1B2I6I9_9BACT</name>
<dbReference type="GeneID" id="83058407"/>
<reference evidence="2" key="1">
    <citation type="submission" date="2016-08" db="EMBL/GenBank/DDBJ databases">
        <title>Complete genome of Cloacibacillus porcorum.</title>
        <authorList>
            <person name="Looft T."/>
            <person name="Bayles D.O."/>
            <person name="Alt D.P."/>
        </authorList>
    </citation>
    <scope>NUCLEOTIDE SEQUENCE [LARGE SCALE GENOMIC DNA]</scope>
    <source>
        <strain evidence="2">CL-84</strain>
    </source>
</reference>
<dbReference type="KEGG" id="cpor:BED41_11165"/>
<dbReference type="SMART" id="SM00635">
    <property type="entry name" value="BID_2"/>
    <property type="match status" value="2"/>
</dbReference>
<sequence>MQFNPNIGPEWACWWSESQIRKFLNGKEYVGSVSADKTEITVTNPKGYSFYDKAFSAGEGSGIIKAAVDNSSTQGAPTGPKTTDKIFLLSYADVDDSNNAQALGKKYGFVDIGSREAELTDYSVSRGVINHTSGNKKYGIWWLRSPGNIVGSASSVRSAGYLNAYYVDFGSAGLRPAFRLNLKNIIFTSPAAGGKDAGVVTALQKQVYDGIYTHIPTSRDFTEHKLTLATNTYKLTSADLTSGAITAGTSIDVSYSGASTGAGYHLAAVVTSGDRALYYGRIKSLEDDSKANGTATFVIPEYHDSEEVYIFVEGNNNNGDGKTDFAGVPVCLTGNGRDIKALSPDVLPDLKSISVAPSSLDLAAGQTATLNVGYSPVDAKEDIGWISSAPDIVSVDGAGKLTAHKAGTATITATTVKSNITDSCTVTVTQPFEGLNLNIPKAELIEKDTMEISAFLYPVDTSETISEIEWRVSDEKILKASALAGEPAKAKITALAAGRAFVTAKVTTSAGTLYEKQSEITVTAKPAPGPTPSGGSGGGCNAGLGMGILALLAFVPRIVRKDKNVK</sequence>
<organism evidence="2 3">
    <name type="scientific">Cloacibacillus porcorum</name>
    <dbReference type="NCBI Taxonomy" id="1197717"/>
    <lineage>
        <taxon>Bacteria</taxon>
        <taxon>Thermotogati</taxon>
        <taxon>Synergistota</taxon>
        <taxon>Synergistia</taxon>
        <taxon>Synergistales</taxon>
        <taxon>Synergistaceae</taxon>
        <taxon>Cloacibacillus</taxon>
    </lineage>
</organism>
<dbReference type="InterPro" id="IPR008964">
    <property type="entry name" value="Invasin/intimin_cell_adhesion"/>
</dbReference>
<dbReference type="Pfam" id="PF19789">
    <property type="entry name" value="DUF6273"/>
    <property type="match status" value="1"/>
</dbReference>
<dbReference type="EMBL" id="CP016757">
    <property type="protein sequence ID" value="ANZ45580.1"/>
    <property type="molecule type" value="Genomic_DNA"/>
</dbReference>
<dbReference type="RefSeq" id="WP_066746164.1">
    <property type="nucleotide sequence ID" value="NZ_CP016757.1"/>
</dbReference>
<evidence type="ECO:0000259" key="1">
    <source>
        <dbReference type="SMART" id="SM00635"/>
    </source>
</evidence>
<gene>
    <name evidence="2" type="ORF">BED41_11165</name>
</gene>
<dbReference type="AlphaFoldDB" id="A0A1B2I6I9"/>
<dbReference type="SUPFAM" id="SSF49373">
    <property type="entry name" value="Invasin/intimin cell-adhesion fragments"/>
    <property type="match status" value="1"/>
</dbReference>
<accession>A0A1B2I6I9</accession>
<dbReference type="InterPro" id="IPR003343">
    <property type="entry name" value="Big_2"/>
</dbReference>
<dbReference type="Proteomes" id="UP000093044">
    <property type="component" value="Chromosome"/>
</dbReference>
<feature type="domain" description="BIG2" evidence="1">
    <location>
        <begin position="349"/>
        <end position="425"/>
    </location>
</feature>
<feature type="domain" description="BIG2" evidence="1">
    <location>
        <begin position="431"/>
        <end position="515"/>
    </location>
</feature>
<protein>
    <recommendedName>
        <fullName evidence="1">BIG2 domain-containing protein</fullName>
    </recommendedName>
</protein>
<evidence type="ECO:0000313" key="3">
    <source>
        <dbReference type="Proteomes" id="UP000093044"/>
    </source>
</evidence>